<keyword evidence="2" id="KW-0378">Hydrolase</keyword>
<dbReference type="InterPro" id="IPR005135">
    <property type="entry name" value="Endo/exonuclease/phosphatase"/>
</dbReference>
<dbReference type="Pfam" id="PF03372">
    <property type="entry name" value="Exo_endo_phos"/>
    <property type="match status" value="1"/>
</dbReference>
<keyword evidence="2" id="KW-0269">Exonuclease</keyword>
<dbReference type="OrthoDB" id="292013at2"/>
<dbReference type="InterPro" id="IPR036691">
    <property type="entry name" value="Endo/exonu/phosph_ase_sf"/>
</dbReference>
<sequence>MFTTQAATVRVATFNVSMEALNYLPANTKPSGHELAQALRSNHQQIKNIAEIIQRVNPDIILLNEFDGNDNQHQALKQFLQHYLAKSQNGQAAINYPYFYQGPVNTGVATGYSLKQENTTGTLPNDAYGYGHFSGHFAMTLLSKHPINHDKVRTFQHFKWRDMPNALKPIDPENQKPWYTEHAWQNFRLSSKSHWDIPITINGDTLHILASHPTPPVFDGPEDRNGKRNFDEIRFWIDYLTPSKSAYIYDDNRQFGGLSQDQAFIILGDLNADAVDGDAIKAGIQGLLNHPRVLDPKPLSIAGKMQRPDNPNAQYHTAYWGLRADYVLPAKKQLNVLNSGIFWPTSNEESYKLIKDRAASSDHRLVWVDVAFSQ</sequence>
<reference evidence="3" key="1">
    <citation type="submission" date="2016-10" db="EMBL/GenBank/DDBJ databases">
        <authorList>
            <person name="Varghese N."/>
            <person name="Submissions S."/>
        </authorList>
    </citation>
    <scope>NUCLEOTIDE SEQUENCE [LARGE SCALE GENOMIC DNA]</scope>
    <source>
        <strain evidence="3">CGMCC 1.9127</strain>
    </source>
</reference>
<dbReference type="EMBL" id="FOBI01000020">
    <property type="protein sequence ID" value="SEL75119.1"/>
    <property type="molecule type" value="Genomic_DNA"/>
</dbReference>
<protein>
    <submittedName>
        <fullName evidence="2">Endonuclease/Exonuclease/phosphatase family protein</fullName>
    </submittedName>
</protein>
<keyword evidence="2" id="KW-0255">Endonuclease</keyword>
<gene>
    <name evidence="2" type="ORF">SAMN05216262_12035</name>
</gene>
<accession>A0A1H7SRV1</accession>
<dbReference type="SUPFAM" id="SSF56219">
    <property type="entry name" value="DNase I-like"/>
    <property type="match status" value="1"/>
</dbReference>
<evidence type="ECO:0000313" key="3">
    <source>
        <dbReference type="Proteomes" id="UP000199297"/>
    </source>
</evidence>
<feature type="domain" description="Endonuclease/exonuclease/phosphatase" evidence="1">
    <location>
        <begin position="12"/>
        <end position="363"/>
    </location>
</feature>
<dbReference type="Proteomes" id="UP000199297">
    <property type="component" value="Unassembled WGS sequence"/>
</dbReference>
<keyword evidence="3" id="KW-1185">Reference proteome</keyword>
<dbReference type="GO" id="GO:0004527">
    <property type="term" value="F:exonuclease activity"/>
    <property type="evidence" value="ECO:0007669"/>
    <property type="project" value="UniProtKB-KW"/>
</dbReference>
<proteinExistence type="predicted"/>
<dbReference type="Gene3D" id="3.60.10.10">
    <property type="entry name" value="Endonuclease/exonuclease/phosphatase"/>
    <property type="match status" value="1"/>
</dbReference>
<dbReference type="STRING" id="641665.GCA_002104455_01551"/>
<organism evidence="2 3">
    <name type="scientific">Colwellia chukchiensis</name>
    <dbReference type="NCBI Taxonomy" id="641665"/>
    <lineage>
        <taxon>Bacteria</taxon>
        <taxon>Pseudomonadati</taxon>
        <taxon>Pseudomonadota</taxon>
        <taxon>Gammaproteobacteria</taxon>
        <taxon>Alteromonadales</taxon>
        <taxon>Colwelliaceae</taxon>
        <taxon>Colwellia</taxon>
    </lineage>
</organism>
<dbReference type="RefSeq" id="WP_085285889.1">
    <property type="nucleotide sequence ID" value="NZ_NBOC01000019.1"/>
</dbReference>
<evidence type="ECO:0000313" key="2">
    <source>
        <dbReference type="EMBL" id="SEL75119.1"/>
    </source>
</evidence>
<name>A0A1H7SRV1_9GAMM</name>
<keyword evidence="2" id="KW-0540">Nuclease</keyword>
<evidence type="ECO:0000259" key="1">
    <source>
        <dbReference type="Pfam" id="PF03372"/>
    </source>
</evidence>
<dbReference type="AlphaFoldDB" id="A0A1H7SRV1"/>
<dbReference type="GO" id="GO:0004519">
    <property type="term" value="F:endonuclease activity"/>
    <property type="evidence" value="ECO:0007669"/>
    <property type="project" value="UniProtKB-KW"/>
</dbReference>